<evidence type="ECO:0000256" key="1">
    <source>
        <dbReference type="SAM" id="MobiDB-lite"/>
    </source>
</evidence>
<sequence length="97" mass="10902">MNPYTKRFLVKIAVFAGLSLLAATQLLGPDHVRNAETRRRLGIEAKGGKQPSDHIGRRRLFRHEHPQRGDPGVSAAVRDLDTTWREQRTDDGGGKEF</sequence>
<evidence type="ECO:0000313" key="3">
    <source>
        <dbReference type="EMBL" id="KAF7502260.1"/>
    </source>
</evidence>
<accession>A0A8H7A431</accession>
<dbReference type="Proteomes" id="UP000606974">
    <property type="component" value="Unassembled WGS sequence"/>
</dbReference>
<dbReference type="AlphaFoldDB" id="A0A8H7A431"/>
<feature type="region of interest" description="Disordered" evidence="1">
    <location>
        <begin position="38"/>
        <end position="57"/>
    </location>
</feature>
<evidence type="ECO:0000256" key="2">
    <source>
        <dbReference type="SAM" id="SignalP"/>
    </source>
</evidence>
<comment type="caution">
    <text evidence="3">The sequence shown here is derived from an EMBL/GenBank/DDBJ whole genome shotgun (WGS) entry which is preliminary data.</text>
</comment>
<evidence type="ECO:0000313" key="4">
    <source>
        <dbReference type="Proteomes" id="UP000606974"/>
    </source>
</evidence>
<protein>
    <submittedName>
        <fullName evidence="3">Uncharacterized protein</fullName>
    </submittedName>
</protein>
<feature type="chain" id="PRO_5034897859" evidence="2">
    <location>
        <begin position="25"/>
        <end position="97"/>
    </location>
</feature>
<feature type="region of interest" description="Disordered" evidence="1">
    <location>
        <begin position="62"/>
        <end position="97"/>
    </location>
</feature>
<keyword evidence="4" id="KW-1185">Reference proteome</keyword>
<name>A0A8H7A431_9EURO</name>
<proteinExistence type="predicted"/>
<dbReference type="EMBL" id="JAACFV010000284">
    <property type="protein sequence ID" value="KAF7502260.1"/>
    <property type="molecule type" value="Genomic_DNA"/>
</dbReference>
<gene>
    <name evidence="3" type="ORF">GJ744_006295</name>
</gene>
<organism evidence="3 4">
    <name type="scientific">Endocarpon pusillum</name>
    <dbReference type="NCBI Taxonomy" id="364733"/>
    <lineage>
        <taxon>Eukaryota</taxon>
        <taxon>Fungi</taxon>
        <taxon>Dikarya</taxon>
        <taxon>Ascomycota</taxon>
        <taxon>Pezizomycotina</taxon>
        <taxon>Eurotiomycetes</taxon>
        <taxon>Chaetothyriomycetidae</taxon>
        <taxon>Verrucariales</taxon>
        <taxon>Verrucariaceae</taxon>
        <taxon>Endocarpon</taxon>
    </lineage>
</organism>
<reference evidence="3" key="1">
    <citation type="submission" date="2020-02" db="EMBL/GenBank/DDBJ databases">
        <authorList>
            <person name="Palmer J.M."/>
        </authorList>
    </citation>
    <scope>NUCLEOTIDE SEQUENCE</scope>
    <source>
        <strain evidence="3">EPUS1.4</strain>
        <tissue evidence="3">Thallus</tissue>
    </source>
</reference>
<feature type="signal peptide" evidence="2">
    <location>
        <begin position="1"/>
        <end position="24"/>
    </location>
</feature>
<keyword evidence="2" id="KW-0732">Signal</keyword>
<feature type="compositionally biased region" description="Basic and acidic residues" evidence="1">
    <location>
        <begin position="78"/>
        <end position="97"/>
    </location>
</feature>
<feature type="compositionally biased region" description="Basic and acidic residues" evidence="1">
    <location>
        <begin position="38"/>
        <end position="55"/>
    </location>
</feature>